<dbReference type="Pfam" id="PF19054">
    <property type="entry name" value="DUF5753"/>
    <property type="match status" value="1"/>
</dbReference>
<feature type="domain" description="DUF5753" evidence="1">
    <location>
        <begin position="104"/>
        <end position="272"/>
    </location>
</feature>
<dbReference type="SUPFAM" id="SSF47413">
    <property type="entry name" value="lambda repressor-like DNA-binding domains"/>
    <property type="match status" value="1"/>
</dbReference>
<dbReference type="Proteomes" id="UP000243542">
    <property type="component" value="Unassembled WGS sequence"/>
</dbReference>
<dbReference type="Pfam" id="PF13560">
    <property type="entry name" value="HTH_31"/>
    <property type="match status" value="1"/>
</dbReference>
<dbReference type="GO" id="GO:0003677">
    <property type="term" value="F:DNA binding"/>
    <property type="evidence" value="ECO:0007669"/>
    <property type="project" value="InterPro"/>
</dbReference>
<dbReference type="Gene3D" id="1.10.260.40">
    <property type="entry name" value="lambda repressor-like DNA-binding domains"/>
    <property type="match status" value="1"/>
</dbReference>
<dbReference type="InterPro" id="IPR043917">
    <property type="entry name" value="DUF5753"/>
</dbReference>
<gene>
    <name evidence="2" type="ORF">ATK36_2511</name>
</gene>
<dbReference type="EMBL" id="PDJK01000002">
    <property type="protein sequence ID" value="PFG47467.1"/>
    <property type="molecule type" value="Genomic_DNA"/>
</dbReference>
<reference evidence="2 3" key="1">
    <citation type="submission" date="2017-10" db="EMBL/GenBank/DDBJ databases">
        <title>Sequencing the genomes of 1000 actinobacteria strains.</title>
        <authorList>
            <person name="Klenk H.-P."/>
        </authorList>
    </citation>
    <scope>NUCLEOTIDE SEQUENCE [LARGE SCALE GENOMIC DNA]</scope>
    <source>
        <strain evidence="2 3">DSM 46092</strain>
    </source>
</reference>
<evidence type="ECO:0000313" key="3">
    <source>
        <dbReference type="Proteomes" id="UP000243542"/>
    </source>
</evidence>
<dbReference type="InterPro" id="IPR010982">
    <property type="entry name" value="Lambda_DNA-bd_dom_sf"/>
</dbReference>
<organism evidence="2 3">
    <name type="scientific">Amycolatopsis sulphurea</name>
    <dbReference type="NCBI Taxonomy" id="76022"/>
    <lineage>
        <taxon>Bacteria</taxon>
        <taxon>Bacillati</taxon>
        <taxon>Actinomycetota</taxon>
        <taxon>Actinomycetes</taxon>
        <taxon>Pseudonocardiales</taxon>
        <taxon>Pseudonocardiaceae</taxon>
        <taxon>Amycolatopsis</taxon>
    </lineage>
</organism>
<protein>
    <submittedName>
        <fullName evidence="2">Helix-turn-helix protein</fullName>
    </submittedName>
</protein>
<sequence length="280" mass="31344">MPTSFEKRRAEFGEYLRRLRIDAGYETGKDFARAIGWNAPKVSKIENGRQTAGDEDLETWLTAVHAPAERSAELRVRLAAIRDAYASWREKVRDGYRARQEESLSREARARRIRAVDLLIVPGLLQTAEYARHAILSHAKVHGGAQDITEAVRARMQRQQILHEPGRTIELLTAEAVFQYPIAPPEVMIAQVHRLLSIVGTPEIRFGIIPAGTLLPYPVTGGFWIVDDVVMIENAPGEHLVDDVDEVGTCHEVADLLWTIAAENDAAKTVLQRVLDNTSR</sequence>
<name>A0A2A9F7T1_9PSEU</name>
<comment type="caution">
    <text evidence="2">The sequence shown here is derived from an EMBL/GenBank/DDBJ whole genome shotgun (WGS) entry which is preliminary data.</text>
</comment>
<evidence type="ECO:0000313" key="2">
    <source>
        <dbReference type="EMBL" id="PFG47467.1"/>
    </source>
</evidence>
<proteinExistence type="predicted"/>
<dbReference type="InterPro" id="IPR001387">
    <property type="entry name" value="Cro/C1-type_HTH"/>
</dbReference>
<dbReference type="CDD" id="cd00093">
    <property type="entry name" value="HTH_XRE"/>
    <property type="match status" value="1"/>
</dbReference>
<dbReference type="RefSeq" id="WP_098511402.1">
    <property type="nucleotide sequence ID" value="NZ_JBIAKZ010000011.1"/>
</dbReference>
<evidence type="ECO:0000259" key="1">
    <source>
        <dbReference type="Pfam" id="PF19054"/>
    </source>
</evidence>
<keyword evidence="3" id="KW-1185">Reference proteome</keyword>
<accession>A0A2A9F7T1</accession>
<dbReference type="AlphaFoldDB" id="A0A2A9F7T1"/>